<keyword evidence="5 6" id="KW-0472">Membrane</keyword>
<feature type="transmembrane region" description="Helical" evidence="6">
    <location>
        <begin position="441"/>
        <end position="459"/>
    </location>
</feature>
<evidence type="ECO:0000256" key="2">
    <source>
        <dbReference type="ARBA" id="ARBA00022475"/>
    </source>
</evidence>
<dbReference type="Pfam" id="PF13567">
    <property type="entry name" value="DUF4131"/>
    <property type="match status" value="1"/>
</dbReference>
<feature type="transmembrane region" description="Helical" evidence="6">
    <location>
        <begin position="238"/>
        <end position="259"/>
    </location>
</feature>
<evidence type="ECO:0000259" key="8">
    <source>
        <dbReference type="Pfam" id="PF13567"/>
    </source>
</evidence>
<dbReference type="PANTHER" id="PTHR30619:SF1">
    <property type="entry name" value="RECOMBINATION PROTEIN 2"/>
    <property type="match status" value="1"/>
</dbReference>
<evidence type="ECO:0000256" key="3">
    <source>
        <dbReference type="ARBA" id="ARBA00022692"/>
    </source>
</evidence>
<keyword evidence="3 6" id="KW-0812">Transmembrane</keyword>
<feature type="transmembrane region" description="Helical" evidence="6">
    <location>
        <begin position="372"/>
        <end position="393"/>
    </location>
</feature>
<proteinExistence type="predicted"/>
<dbReference type="NCBIfam" id="TIGR00360">
    <property type="entry name" value="ComEC_N-term"/>
    <property type="match status" value="1"/>
</dbReference>
<reference evidence="9 10" key="1">
    <citation type="submission" date="2016-06" db="EMBL/GenBank/DDBJ databases">
        <title>Revisiting the taxonomy of the Elizabethkingia Genus based on Whole-Genome Sequencing, Optical Mapping, and MALDI-TOF.</title>
        <authorList>
            <person name="Nicholson A.C."/>
        </authorList>
    </citation>
    <scope>NUCLEOTIDE SEQUENCE [LARGE SCALE GENOMIC DNA]</scope>
    <source>
        <strain evidence="9 10">G4070</strain>
    </source>
</reference>
<dbReference type="InterPro" id="IPR052159">
    <property type="entry name" value="Competence_DNA_uptake"/>
</dbReference>
<dbReference type="Proteomes" id="UP000190813">
    <property type="component" value="Unassembled WGS sequence"/>
</dbReference>
<feature type="transmembrane region" description="Helical" evidence="6">
    <location>
        <begin position="341"/>
        <end position="360"/>
    </location>
</feature>
<comment type="subcellular location">
    <subcellularLocation>
        <location evidence="1">Cell membrane</location>
        <topology evidence="1">Multi-pass membrane protein</topology>
    </subcellularLocation>
</comment>
<dbReference type="AlphaFoldDB" id="A0A1T3ML75"/>
<evidence type="ECO:0000259" key="7">
    <source>
        <dbReference type="Pfam" id="PF03772"/>
    </source>
</evidence>
<dbReference type="EMBL" id="MAHX01000015">
    <property type="protein sequence ID" value="OPC65189.1"/>
    <property type="molecule type" value="Genomic_DNA"/>
</dbReference>
<keyword evidence="10" id="KW-1185">Reference proteome</keyword>
<evidence type="ECO:0000313" key="10">
    <source>
        <dbReference type="Proteomes" id="UP000190813"/>
    </source>
</evidence>
<dbReference type="PANTHER" id="PTHR30619">
    <property type="entry name" value="DNA INTERNALIZATION/COMPETENCE PROTEIN COMEC/REC2"/>
    <property type="match status" value="1"/>
</dbReference>
<evidence type="ECO:0000256" key="1">
    <source>
        <dbReference type="ARBA" id="ARBA00004651"/>
    </source>
</evidence>
<feature type="transmembrane region" description="Helical" evidence="6">
    <location>
        <begin position="465"/>
        <end position="484"/>
    </location>
</feature>
<feature type="transmembrane region" description="Helical" evidence="6">
    <location>
        <begin position="271"/>
        <end position="287"/>
    </location>
</feature>
<feature type="transmembrane region" description="Helical" evidence="6">
    <location>
        <begin position="491"/>
        <end position="515"/>
    </location>
</feature>
<accession>A0A1T3ML75</accession>
<keyword evidence="2" id="KW-1003">Cell membrane</keyword>
<feature type="transmembrane region" description="Helical" evidence="6">
    <location>
        <begin position="293"/>
        <end position="309"/>
    </location>
</feature>
<evidence type="ECO:0000256" key="5">
    <source>
        <dbReference type="ARBA" id="ARBA00023136"/>
    </source>
</evidence>
<feature type="transmembrane region" description="Helical" evidence="6">
    <location>
        <begin position="30"/>
        <end position="47"/>
    </location>
</feature>
<organism evidence="9 10">
    <name type="scientific">Elizabethkingia occulta</name>
    <dbReference type="NCBI Taxonomy" id="1867263"/>
    <lineage>
        <taxon>Bacteria</taxon>
        <taxon>Pseudomonadati</taxon>
        <taxon>Bacteroidota</taxon>
        <taxon>Flavobacteriia</taxon>
        <taxon>Flavobacteriales</taxon>
        <taxon>Weeksellaceae</taxon>
        <taxon>Elizabethkingia</taxon>
    </lineage>
</organism>
<evidence type="ECO:0000256" key="6">
    <source>
        <dbReference type="SAM" id="Phobius"/>
    </source>
</evidence>
<feature type="domain" description="DUF4131" evidence="8">
    <location>
        <begin position="31"/>
        <end position="175"/>
    </location>
</feature>
<name>A0A1T3ML75_9FLAO</name>
<feature type="transmembrane region" description="Helical" evidence="6">
    <location>
        <begin position="413"/>
        <end position="434"/>
    </location>
</feature>
<dbReference type="Pfam" id="PF03772">
    <property type="entry name" value="Competence"/>
    <property type="match status" value="1"/>
</dbReference>
<dbReference type="InterPro" id="IPR004477">
    <property type="entry name" value="ComEC_N"/>
</dbReference>
<comment type="caution">
    <text evidence="9">The sequence shown here is derived from an EMBL/GenBank/DDBJ whole genome shotgun (WGS) entry which is preliminary data.</text>
</comment>
<feature type="domain" description="ComEC/Rec2-related protein" evidence="7">
    <location>
        <begin position="218"/>
        <end position="483"/>
    </location>
</feature>
<dbReference type="InterPro" id="IPR025405">
    <property type="entry name" value="DUF4131"/>
</dbReference>
<sequence length="591" mass="68998">MKKQPVFCLFISFSIGIFVGDEFSADKSAAGFFMLVVVACVLTSFCFKKGKVITFILFFIFLGQLSHSFNTPDKSISDFKDKLAINFQIIKKLNSTEENRRYIIYVSAIGGKEKLVQPFYAVYSLKKDKNGLDFMHTYSGIYYINKIKPPQNDYQFNYQKYMLRNNVAYQIYSKEEPVAMTKNTLLEDKVKQIRLDFLKCIDNSALSTESRDFLKGIILADRTDMDAVVSADFTKTGLVHFLAISGTHMVIIFWLLMFILKRCIPLKFKNIAVIISLILIWVFAVFIDYGSSVVRSCLMLTFYYVMILLQRKPDLLHSMALSGLIILIADTQQLFDIGFQLSFLAVFGIYWLNRPVLNCLPKARNSVHDFFLQVFSITLSAQFITLPLILYYFHQFSLVSVVANLAVVPLSEIIIVFSLLMVLVLNFFGDIFVFNFLYDQLIIHLLKLIHFFAQADFLFFEDIPISLPEVILLFVLLYLLRFLIKERRNKVVLQFGFVVCFFFLLRLGLNIHAFYKEEFLCHQYFNQKIFSVRKNAKVTFFFADNLDKNKIENYLVKPYIVSRRIKNYEMIYFNTKEFDKLKYRNEIKSVK</sequence>
<dbReference type="GO" id="GO:0005886">
    <property type="term" value="C:plasma membrane"/>
    <property type="evidence" value="ECO:0007669"/>
    <property type="project" value="UniProtKB-SubCell"/>
</dbReference>
<evidence type="ECO:0000313" key="9">
    <source>
        <dbReference type="EMBL" id="OPC65189.1"/>
    </source>
</evidence>
<keyword evidence="4 6" id="KW-1133">Transmembrane helix</keyword>
<dbReference type="RefSeq" id="WP_078771933.1">
    <property type="nucleotide sequence ID" value="NZ_CBCSBR010000002.1"/>
</dbReference>
<evidence type="ECO:0000256" key="4">
    <source>
        <dbReference type="ARBA" id="ARBA00022989"/>
    </source>
</evidence>
<gene>
    <name evidence="9" type="ORF">BAZ10_03935</name>
</gene>
<protein>
    <submittedName>
        <fullName evidence="9">Competence protein</fullName>
    </submittedName>
</protein>